<keyword evidence="2 3" id="KW-0802">TPR repeat</keyword>
<feature type="repeat" description="TPR" evidence="3">
    <location>
        <begin position="328"/>
        <end position="361"/>
    </location>
</feature>
<dbReference type="RefSeq" id="WP_189771843.1">
    <property type="nucleotide sequence ID" value="NZ_BNCK01000006.1"/>
</dbReference>
<evidence type="ECO:0000313" key="5">
    <source>
        <dbReference type="EMBL" id="GHF98242.1"/>
    </source>
</evidence>
<proteinExistence type="predicted"/>
<dbReference type="Gene3D" id="1.25.40.10">
    <property type="entry name" value="Tetratricopeptide repeat domain"/>
    <property type="match status" value="3"/>
</dbReference>
<keyword evidence="1" id="KW-0677">Repeat</keyword>
<dbReference type="Pfam" id="PF13181">
    <property type="entry name" value="TPR_8"/>
    <property type="match status" value="1"/>
</dbReference>
<evidence type="ECO:0000313" key="6">
    <source>
        <dbReference type="Proteomes" id="UP000623842"/>
    </source>
</evidence>
<dbReference type="PANTHER" id="PTHR44186:SF1">
    <property type="entry name" value="BARDET-BIEDL SYNDROME 4 PROTEIN"/>
    <property type="match status" value="1"/>
</dbReference>
<reference evidence="5" key="2">
    <citation type="submission" date="2020-09" db="EMBL/GenBank/DDBJ databases">
        <authorList>
            <person name="Sun Q."/>
            <person name="Kim S."/>
        </authorList>
    </citation>
    <scope>NUCLEOTIDE SEQUENCE</scope>
    <source>
        <strain evidence="5">KCTC 42731</strain>
    </source>
</reference>
<dbReference type="SMART" id="SM00028">
    <property type="entry name" value="TPR"/>
    <property type="match status" value="6"/>
</dbReference>
<dbReference type="Proteomes" id="UP000623842">
    <property type="component" value="Unassembled WGS sequence"/>
</dbReference>
<evidence type="ECO:0000256" key="2">
    <source>
        <dbReference type="ARBA" id="ARBA00022803"/>
    </source>
</evidence>
<evidence type="ECO:0008006" key="7">
    <source>
        <dbReference type="Google" id="ProtNLM"/>
    </source>
</evidence>
<dbReference type="PANTHER" id="PTHR44186">
    <property type="match status" value="1"/>
</dbReference>
<reference evidence="5" key="1">
    <citation type="journal article" date="2014" name="Int. J. Syst. Evol. Microbiol.">
        <title>Complete genome sequence of Corynebacterium casei LMG S-19264T (=DSM 44701T), isolated from a smear-ripened cheese.</title>
        <authorList>
            <consortium name="US DOE Joint Genome Institute (JGI-PGF)"/>
            <person name="Walter F."/>
            <person name="Albersmeier A."/>
            <person name="Kalinowski J."/>
            <person name="Ruckert C."/>
        </authorList>
    </citation>
    <scope>NUCLEOTIDE SEQUENCE</scope>
    <source>
        <strain evidence="5">KCTC 42731</strain>
    </source>
</reference>
<keyword evidence="4" id="KW-0732">Signal</keyword>
<dbReference type="EMBL" id="BNCK01000006">
    <property type="protein sequence ID" value="GHF98242.1"/>
    <property type="molecule type" value="Genomic_DNA"/>
</dbReference>
<dbReference type="Pfam" id="PF13432">
    <property type="entry name" value="TPR_16"/>
    <property type="match status" value="1"/>
</dbReference>
<accession>A0A919EMF4</accession>
<organism evidence="5 6">
    <name type="scientific">Thalassotalea marina</name>
    <dbReference type="NCBI Taxonomy" id="1673741"/>
    <lineage>
        <taxon>Bacteria</taxon>
        <taxon>Pseudomonadati</taxon>
        <taxon>Pseudomonadota</taxon>
        <taxon>Gammaproteobacteria</taxon>
        <taxon>Alteromonadales</taxon>
        <taxon>Colwelliaceae</taxon>
        <taxon>Thalassotalea</taxon>
    </lineage>
</organism>
<name>A0A919EMF4_9GAMM</name>
<dbReference type="SUPFAM" id="SSF48452">
    <property type="entry name" value="TPR-like"/>
    <property type="match status" value="2"/>
</dbReference>
<evidence type="ECO:0000256" key="1">
    <source>
        <dbReference type="ARBA" id="ARBA00022737"/>
    </source>
</evidence>
<evidence type="ECO:0000256" key="3">
    <source>
        <dbReference type="PROSITE-ProRule" id="PRU00339"/>
    </source>
</evidence>
<dbReference type="InterPro" id="IPR011990">
    <property type="entry name" value="TPR-like_helical_dom_sf"/>
</dbReference>
<sequence>MHKLAKSLMLLATVTLVQLPVSMQTVAAEQSAEKPKRKVQLVGQSVGKKIAKAFELYSADDLDGALALLLEIEAKKDYDKAYTERFIANMYAMKGDTDEAIKRLKLAIEPDILNEADHGEALKLLAQLEMQTEDYSNAIKNFYAWMDFTGKEDGDTWTRIANAHYQLKQLDKMIVPADKAIAAYGDKHNKNPYLLKLTSYYERKDYKNSAKVLETALQLFPEEKAFWIQLGNMYLLLEDYDRGMATLDLAYKQGFFEKEQHFKMLAQLYAQRNIPYKAAVLLEKHIESGEIKRDDQSLFALANAWHAAQHIDKAANVYNELAKLTNEYKHYAKVGKLLSQDEQYKKAVIALEKALELGASDKGSIYMEIAISHFYLNEFKEAHKAIQEAMKDPKTRKSARGWVSHIKDTAKRKGKPI</sequence>
<keyword evidence="6" id="KW-1185">Reference proteome</keyword>
<dbReference type="PROSITE" id="PS50005">
    <property type="entry name" value="TPR"/>
    <property type="match status" value="1"/>
</dbReference>
<comment type="caution">
    <text evidence="5">The sequence shown here is derived from an EMBL/GenBank/DDBJ whole genome shotgun (WGS) entry which is preliminary data.</text>
</comment>
<evidence type="ECO:0000256" key="4">
    <source>
        <dbReference type="SAM" id="SignalP"/>
    </source>
</evidence>
<feature type="signal peptide" evidence="4">
    <location>
        <begin position="1"/>
        <end position="27"/>
    </location>
</feature>
<dbReference type="AlphaFoldDB" id="A0A919EMF4"/>
<dbReference type="InterPro" id="IPR019734">
    <property type="entry name" value="TPR_rpt"/>
</dbReference>
<gene>
    <name evidence="5" type="ORF">GCM10017161_28350</name>
</gene>
<feature type="chain" id="PRO_5038078832" description="Tetratricopeptide repeat protein" evidence="4">
    <location>
        <begin position="28"/>
        <end position="417"/>
    </location>
</feature>
<protein>
    <recommendedName>
        <fullName evidence="7">Tetratricopeptide repeat protein</fullName>
    </recommendedName>
</protein>